<dbReference type="Proteomes" id="UP001595886">
    <property type="component" value="Unassembled WGS sequence"/>
</dbReference>
<gene>
    <name evidence="3" type="ORF">ACFO6Q_14715</name>
</gene>
<protein>
    <recommendedName>
        <fullName evidence="5">Sel1 repeat family protein</fullName>
    </recommendedName>
</protein>
<evidence type="ECO:0000256" key="1">
    <source>
        <dbReference type="SAM" id="MobiDB-lite"/>
    </source>
</evidence>
<name>A0ABV9R1E0_9GAMM</name>
<evidence type="ECO:0000313" key="4">
    <source>
        <dbReference type="Proteomes" id="UP001595886"/>
    </source>
</evidence>
<comment type="caution">
    <text evidence="3">The sequence shown here is derived from an EMBL/GenBank/DDBJ whole genome shotgun (WGS) entry which is preliminary data.</text>
</comment>
<keyword evidence="2" id="KW-0812">Transmembrane</keyword>
<keyword evidence="2" id="KW-0472">Membrane</keyword>
<proteinExistence type="predicted"/>
<feature type="transmembrane region" description="Helical" evidence="2">
    <location>
        <begin position="7"/>
        <end position="25"/>
    </location>
</feature>
<keyword evidence="2" id="KW-1133">Transmembrane helix</keyword>
<dbReference type="Gene3D" id="1.25.40.10">
    <property type="entry name" value="Tetratricopeptide repeat domain"/>
    <property type="match status" value="1"/>
</dbReference>
<organism evidence="3 4">
    <name type="scientific">Dokdonella ginsengisoli</name>
    <dbReference type="NCBI Taxonomy" id="363846"/>
    <lineage>
        <taxon>Bacteria</taxon>
        <taxon>Pseudomonadati</taxon>
        <taxon>Pseudomonadota</taxon>
        <taxon>Gammaproteobacteria</taxon>
        <taxon>Lysobacterales</taxon>
        <taxon>Rhodanobacteraceae</taxon>
        <taxon>Dokdonella</taxon>
    </lineage>
</organism>
<feature type="region of interest" description="Disordered" evidence="1">
    <location>
        <begin position="33"/>
        <end position="87"/>
    </location>
</feature>
<evidence type="ECO:0000256" key="2">
    <source>
        <dbReference type="SAM" id="Phobius"/>
    </source>
</evidence>
<dbReference type="InterPro" id="IPR011990">
    <property type="entry name" value="TPR-like_helical_dom_sf"/>
</dbReference>
<keyword evidence="4" id="KW-1185">Reference proteome</keyword>
<dbReference type="RefSeq" id="WP_380021860.1">
    <property type="nucleotide sequence ID" value="NZ_JBHSHD010000010.1"/>
</dbReference>
<evidence type="ECO:0008006" key="5">
    <source>
        <dbReference type="Google" id="ProtNLM"/>
    </source>
</evidence>
<dbReference type="EMBL" id="JBHSHD010000010">
    <property type="protein sequence ID" value="MFC4821584.1"/>
    <property type="molecule type" value="Genomic_DNA"/>
</dbReference>
<evidence type="ECO:0000313" key="3">
    <source>
        <dbReference type="EMBL" id="MFC4821584.1"/>
    </source>
</evidence>
<sequence>MASRKKIAYAILVALLLILVVYVLVSRTPGWEGGVDPAEGEVQRSSSGSGHDRDDVDVGRSPVEVTGNEAPRRGASPGGAPRIRSILPTDHSIKDGLEAMKAKATAGDDEAAVQLYVDLRTCSDVLTRGEEFVRSNGANVPDEVRNPTRQTLEKEFENCKGISQEDMRNFVEWLDMAAKRGDYQARIMWVDSFFDDKDSTWMIQHPDEVKEYKGRAMDYLNQLAGECSPDALSMLIGQYYRKGILTEKDPYKAYQYSLIYDQVSPGNVNSSNLPDMERSLSSSQMEQARATAGKFYDRHCR</sequence>
<accession>A0ABV9R1E0</accession>
<reference evidence="4" key="1">
    <citation type="journal article" date="2019" name="Int. J. Syst. Evol. Microbiol.">
        <title>The Global Catalogue of Microorganisms (GCM) 10K type strain sequencing project: providing services to taxonomists for standard genome sequencing and annotation.</title>
        <authorList>
            <consortium name="The Broad Institute Genomics Platform"/>
            <consortium name="The Broad Institute Genome Sequencing Center for Infectious Disease"/>
            <person name="Wu L."/>
            <person name="Ma J."/>
        </authorList>
    </citation>
    <scope>NUCLEOTIDE SEQUENCE [LARGE SCALE GENOMIC DNA]</scope>
    <source>
        <strain evidence="4">CCUG 30340</strain>
    </source>
</reference>